<accession>A0A163K9N4</accession>
<dbReference type="PANTHER" id="PTHR14969">
    <property type="entry name" value="SPHINGOSINE-1-PHOSPHATE PHOSPHOHYDROLASE"/>
    <property type="match status" value="1"/>
</dbReference>
<comment type="subcellular location">
    <subcellularLocation>
        <location evidence="1">Endoplasmic reticulum membrane</location>
        <topology evidence="1">Multi-pass membrane protein</topology>
    </subcellularLocation>
</comment>
<dbReference type="FunCoup" id="A0A163K9N4">
    <property type="interactions" value="417"/>
</dbReference>
<keyword evidence="2 8" id="KW-0812">Transmembrane</keyword>
<dbReference type="STRING" id="4829.A0A163K9N4"/>
<feature type="transmembrane region" description="Helical" evidence="8">
    <location>
        <begin position="198"/>
        <end position="215"/>
    </location>
</feature>
<evidence type="ECO:0000256" key="2">
    <source>
        <dbReference type="ARBA" id="ARBA00022692"/>
    </source>
</evidence>
<dbReference type="SUPFAM" id="SSF48317">
    <property type="entry name" value="Acid phosphatase/Vanadium-dependent haloperoxidase"/>
    <property type="match status" value="1"/>
</dbReference>
<dbReference type="Pfam" id="PF01569">
    <property type="entry name" value="PAP2"/>
    <property type="match status" value="1"/>
</dbReference>
<dbReference type="CDD" id="cd03388">
    <property type="entry name" value="PAP2_SPPase1"/>
    <property type="match status" value="1"/>
</dbReference>
<feature type="transmembrane region" description="Helical" evidence="8">
    <location>
        <begin position="457"/>
        <end position="479"/>
    </location>
</feature>
<dbReference type="GO" id="GO:0005789">
    <property type="term" value="C:endoplasmic reticulum membrane"/>
    <property type="evidence" value="ECO:0007669"/>
    <property type="project" value="UniProtKB-SubCell"/>
</dbReference>
<name>A0A163K9N4_ABSGL</name>
<feature type="transmembrane region" description="Helical" evidence="8">
    <location>
        <begin position="134"/>
        <end position="156"/>
    </location>
</feature>
<dbReference type="EMBL" id="LT554591">
    <property type="protein sequence ID" value="SAM06391.1"/>
    <property type="molecule type" value="Genomic_DNA"/>
</dbReference>
<evidence type="ECO:0000313" key="11">
    <source>
        <dbReference type="Proteomes" id="UP000078561"/>
    </source>
</evidence>
<feature type="domain" description="Phosphatidic acid phosphatase type 2/haloperoxidase" evidence="9">
    <location>
        <begin position="92"/>
        <end position="213"/>
    </location>
</feature>
<feature type="transmembrane region" description="Helical" evidence="8">
    <location>
        <begin position="227"/>
        <end position="245"/>
    </location>
</feature>
<dbReference type="Proteomes" id="UP000078561">
    <property type="component" value="Unassembled WGS sequence"/>
</dbReference>
<evidence type="ECO:0000256" key="3">
    <source>
        <dbReference type="ARBA" id="ARBA00022801"/>
    </source>
</evidence>
<dbReference type="InterPro" id="IPR036938">
    <property type="entry name" value="PAP2/HPO_sf"/>
</dbReference>
<keyword evidence="5 8" id="KW-1133">Transmembrane helix</keyword>
<gene>
    <name evidence="10" type="primary">ABSGL_12280.1 scaffold 12745</name>
</gene>
<evidence type="ECO:0000256" key="7">
    <source>
        <dbReference type="ARBA" id="ARBA00038324"/>
    </source>
</evidence>
<comment type="similarity">
    <text evidence="7">Belongs to the type 2 lipid phosphate phosphatase family.</text>
</comment>
<evidence type="ECO:0000313" key="10">
    <source>
        <dbReference type="EMBL" id="SAM06391.1"/>
    </source>
</evidence>
<dbReference type="AlphaFoldDB" id="A0A163K9N4"/>
<dbReference type="OrthoDB" id="301434at2759"/>
<dbReference type="PANTHER" id="PTHR14969:SF28">
    <property type="entry name" value="DIHYDROSPHINGOSINE 1-PHOSPHATE PHOSPHATASE LCB3-RELATED"/>
    <property type="match status" value="1"/>
</dbReference>
<sequence length="485" mass="53938">MARKIFKTIDVEVDAGTHDDRLYSAALHPWRSWLRKTMLPLVRQETPYLAAMQKRIRTPFLDHYFLWTANLGTHTFFMIFLPILIWFGNAHLGRSIACLTAFGVFWSGFIKDFMCLPRPLSPPVHRLTMSQGAALEYGFPSTHSTNSISVALYLIAVACDSLPQESPARMLCILCAMFYAVSVVFGRIYCGMHTVTDVVGGTILAFLLYWAQWASRDILDGFVTSDSYWVFLSIPICLALVGIHPDPIERCPCFEDSVCFMGVLMGVYPGSWMCNKTDICHMGLTSSAGSLSFGLVSLGISLMKIVVGVALLFIWRIACKKACYFILPPIYRAFNLPHRKFEIGARTYKSLNKESIHPIPSVLDLQSLAGSVSSAEHVGIQSGIDLHERRVADCKYRGQQRDGAFVDEKANSTDTNTYYNNKPPFTPPLSASLDDPTSMLVVEDAPLRYDVDIVTKLIVYAGIGLVAVYPAPIIFHLFFGGSSST</sequence>
<keyword evidence="4" id="KW-0256">Endoplasmic reticulum</keyword>
<evidence type="ECO:0000259" key="9">
    <source>
        <dbReference type="SMART" id="SM00014"/>
    </source>
</evidence>
<dbReference type="InParanoid" id="A0A163K9N4"/>
<feature type="transmembrane region" description="Helical" evidence="8">
    <location>
        <begin position="257"/>
        <end position="273"/>
    </location>
</feature>
<feature type="transmembrane region" description="Helical" evidence="8">
    <location>
        <begin position="64"/>
        <end position="87"/>
    </location>
</feature>
<evidence type="ECO:0000256" key="4">
    <source>
        <dbReference type="ARBA" id="ARBA00022824"/>
    </source>
</evidence>
<dbReference type="OMA" id="ADDCPCY"/>
<feature type="transmembrane region" description="Helical" evidence="8">
    <location>
        <begin position="168"/>
        <end position="186"/>
    </location>
</feature>
<dbReference type="SMART" id="SM00014">
    <property type="entry name" value="acidPPc"/>
    <property type="match status" value="1"/>
</dbReference>
<reference evidence="10" key="1">
    <citation type="submission" date="2016-04" db="EMBL/GenBank/DDBJ databases">
        <authorList>
            <person name="Evans L.H."/>
            <person name="Alamgir A."/>
            <person name="Owens N."/>
            <person name="Weber N.D."/>
            <person name="Virtaneva K."/>
            <person name="Barbian K."/>
            <person name="Babar A."/>
            <person name="Rosenke K."/>
        </authorList>
    </citation>
    <scope>NUCLEOTIDE SEQUENCE [LARGE SCALE GENOMIC DNA]</scope>
    <source>
        <strain evidence="10">CBS 101.48</strain>
    </source>
</reference>
<organism evidence="10">
    <name type="scientific">Absidia glauca</name>
    <name type="common">Pin mould</name>
    <dbReference type="NCBI Taxonomy" id="4829"/>
    <lineage>
        <taxon>Eukaryota</taxon>
        <taxon>Fungi</taxon>
        <taxon>Fungi incertae sedis</taxon>
        <taxon>Mucoromycota</taxon>
        <taxon>Mucoromycotina</taxon>
        <taxon>Mucoromycetes</taxon>
        <taxon>Mucorales</taxon>
        <taxon>Cunninghamellaceae</taxon>
        <taxon>Absidia</taxon>
    </lineage>
</organism>
<proteinExistence type="inferred from homology"/>
<feature type="transmembrane region" description="Helical" evidence="8">
    <location>
        <begin position="93"/>
        <end position="113"/>
    </location>
</feature>
<keyword evidence="6 8" id="KW-0472">Membrane</keyword>
<dbReference type="GO" id="GO:0042392">
    <property type="term" value="F:sphingosine-1-phosphate phosphatase activity"/>
    <property type="evidence" value="ECO:0007669"/>
    <property type="project" value="TreeGrafter"/>
</dbReference>
<evidence type="ECO:0000256" key="1">
    <source>
        <dbReference type="ARBA" id="ARBA00004477"/>
    </source>
</evidence>
<protein>
    <recommendedName>
        <fullName evidence="9">Phosphatidic acid phosphatase type 2/haloperoxidase domain-containing protein</fullName>
    </recommendedName>
</protein>
<keyword evidence="3" id="KW-0378">Hydrolase</keyword>
<dbReference type="Gene3D" id="1.20.144.10">
    <property type="entry name" value="Phosphatidic acid phosphatase type 2/haloperoxidase"/>
    <property type="match status" value="1"/>
</dbReference>
<evidence type="ECO:0000256" key="5">
    <source>
        <dbReference type="ARBA" id="ARBA00022989"/>
    </source>
</evidence>
<keyword evidence="11" id="KW-1185">Reference proteome</keyword>
<dbReference type="InterPro" id="IPR000326">
    <property type="entry name" value="PAP2/HPO"/>
</dbReference>
<evidence type="ECO:0000256" key="6">
    <source>
        <dbReference type="ARBA" id="ARBA00023136"/>
    </source>
</evidence>
<evidence type="ECO:0000256" key="8">
    <source>
        <dbReference type="SAM" id="Phobius"/>
    </source>
</evidence>
<feature type="transmembrane region" description="Helical" evidence="8">
    <location>
        <begin position="293"/>
        <end position="315"/>
    </location>
</feature>